<feature type="transmembrane region" description="Helical" evidence="8">
    <location>
        <begin position="12"/>
        <end position="31"/>
    </location>
</feature>
<dbReference type="CDD" id="cd00082">
    <property type="entry name" value="HisKA"/>
    <property type="match status" value="1"/>
</dbReference>
<dbReference type="Pfam" id="PF00512">
    <property type="entry name" value="HisKA"/>
    <property type="match status" value="1"/>
</dbReference>
<dbReference type="InterPro" id="IPR050351">
    <property type="entry name" value="BphY/WalK/GraS-like"/>
</dbReference>
<dbReference type="InterPro" id="IPR000014">
    <property type="entry name" value="PAS"/>
</dbReference>
<evidence type="ECO:0000256" key="1">
    <source>
        <dbReference type="ARBA" id="ARBA00000085"/>
    </source>
</evidence>
<dbReference type="SMART" id="SM00388">
    <property type="entry name" value="HisKA"/>
    <property type="match status" value="1"/>
</dbReference>
<dbReference type="Gene3D" id="3.30.565.10">
    <property type="entry name" value="Histidine kinase-like ATPase, C-terminal domain"/>
    <property type="match status" value="1"/>
</dbReference>
<dbReference type="AlphaFoldDB" id="A0A1J5E1E7"/>
<dbReference type="InterPro" id="IPR036097">
    <property type="entry name" value="HisK_dim/P_sf"/>
</dbReference>
<dbReference type="Gene3D" id="3.30.450.20">
    <property type="entry name" value="PAS domain"/>
    <property type="match status" value="1"/>
</dbReference>
<protein>
    <recommendedName>
        <fullName evidence="2">histidine kinase</fullName>
        <ecNumber evidence="2">2.7.13.3</ecNumber>
    </recommendedName>
</protein>
<dbReference type="STRING" id="1817895.AUJ95_07755"/>
<dbReference type="Gene3D" id="1.10.287.130">
    <property type="match status" value="1"/>
</dbReference>
<dbReference type="GO" id="GO:0016036">
    <property type="term" value="P:cellular response to phosphate starvation"/>
    <property type="evidence" value="ECO:0007669"/>
    <property type="project" value="TreeGrafter"/>
</dbReference>
<evidence type="ECO:0000256" key="2">
    <source>
        <dbReference type="ARBA" id="ARBA00012438"/>
    </source>
</evidence>
<dbReference type="SMART" id="SM00387">
    <property type="entry name" value="HATPase_c"/>
    <property type="match status" value="1"/>
</dbReference>
<evidence type="ECO:0000259" key="9">
    <source>
        <dbReference type="PROSITE" id="PS50109"/>
    </source>
</evidence>
<keyword evidence="8" id="KW-1133">Transmembrane helix</keyword>
<dbReference type="PANTHER" id="PTHR45453">
    <property type="entry name" value="PHOSPHATE REGULON SENSOR PROTEIN PHOR"/>
    <property type="match status" value="1"/>
</dbReference>
<dbReference type="InterPro" id="IPR035965">
    <property type="entry name" value="PAS-like_dom_sf"/>
</dbReference>
<dbReference type="SUPFAM" id="SSF47384">
    <property type="entry name" value="Homodimeric domain of signal transducing histidine kinase"/>
    <property type="match status" value="1"/>
</dbReference>
<keyword evidence="3" id="KW-0597">Phosphoprotein</keyword>
<evidence type="ECO:0000313" key="11">
    <source>
        <dbReference type="Proteomes" id="UP000183085"/>
    </source>
</evidence>
<dbReference type="Pfam" id="PF13426">
    <property type="entry name" value="PAS_9"/>
    <property type="match status" value="1"/>
</dbReference>
<dbReference type="InterPro" id="IPR005467">
    <property type="entry name" value="His_kinase_dom"/>
</dbReference>
<dbReference type="InterPro" id="IPR003661">
    <property type="entry name" value="HisK_dim/P_dom"/>
</dbReference>
<evidence type="ECO:0000256" key="3">
    <source>
        <dbReference type="ARBA" id="ARBA00022553"/>
    </source>
</evidence>
<dbReference type="SUPFAM" id="SSF55874">
    <property type="entry name" value="ATPase domain of HSP90 chaperone/DNA topoisomerase II/histidine kinase"/>
    <property type="match status" value="1"/>
</dbReference>
<dbReference type="GO" id="GO:0000155">
    <property type="term" value="F:phosphorelay sensor kinase activity"/>
    <property type="evidence" value="ECO:0007669"/>
    <property type="project" value="InterPro"/>
</dbReference>
<keyword evidence="8" id="KW-0812">Transmembrane</keyword>
<sequence>MRELLILLQSRSKMVFIVSSSVLLILLIAWINRISISYTMVIGIIFLTCLINGIFFMFIRQKLWLELIKHIQPVINILMITIGIHYTGGIESIFVYLYLMVITGESIRMGIKRGYVFTAFSLLCYGIVLALEFANIIPHIHTSNFFAVDAFKNIPFFILTYTAIIAFLVAFLSGYLSLVVRDIIKIKDEELTLAAQNILTTTNLLQAIFDNMSDGVIGIDDSLTILSANAAIKNLLCKQAEDIINKPLNQIFSDIPLINTIENALKKGSSVSYQMNILPKEKEPISLLVKIAPLKNGNSFSRVVMIFQDISLEKRFSAAKTTLLSNLSHELRTPLTSIKAYTEILLEEETKEKSKEFLQIVSDEADRLNSLIDNFISFAKMEFKTLNLRKETVNVSRLIDKLIPSCSDKGLSQNKAATECNSYIEKLAKEKDILLSCEIPDNDLTVFIDYHQVKKAIEHICENAIKFTHQNGKIMVSAKKHFENGAAPLPVVEIRVTDTGIGIDPANHTRIFEPFYQVDSSATRSADGMGMGLALARGIIEGHGGEIFVESRLDKGSTFVITLPAEERR</sequence>
<dbReference type="InterPro" id="IPR004358">
    <property type="entry name" value="Sig_transdc_His_kin-like_C"/>
</dbReference>
<dbReference type="EC" id="2.7.13.3" evidence="2"/>
<dbReference type="FunFam" id="1.10.287.130:FF:000001">
    <property type="entry name" value="Two-component sensor histidine kinase"/>
    <property type="match status" value="1"/>
</dbReference>
<evidence type="ECO:0000313" key="10">
    <source>
        <dbReference type="EMBL" id="OIP37759.1"/>
    </source>
</evidence>
<dbReference type="CDD" id="cd00130">
    <property type="entry name" value="PAS"/>
    <property type="match status" value="1"/>
</dbReference>
<evidence type="ECO:0000256" key="8">
    <source>
        <dbReference type="SAM" id="Phobius"/>
    </source>
</evidence>
<evidence type="ECO:0000256" key="5">
    <source>
        <dbReference type="ARBA" id="ARBA00022777"/>
    </source>
</evidence>
<name>A0A1J5E1E7_9BACT</name>
<accession>A0A1J5E1E7</accession>
<dbReference type="Pfam" id="PF02518">
    <property type="entry name" value="HATPase_c"/>
    <property type="match status" value="1"/>
</dbReference>
<feature type="transmembrane region" description="Helical" evidence="8">
    <location>
        <begin position="114"/>
        <end position="134"/>
    </location>
</feature>
<keyword evidence="4" id="KW-0808">Transferase</keyword>
<feature type="transmembrane region" description="Helical" evidence="8">
    <location>
        <begin position="38"/>
        <end position="59"/>
    </location>
</feature>
<dbReference type="SMART" id="SM00091">
    <property type="entry name" value="PAS"/>
    <property type="match status" value="1"/>
</dbReference>
<dbReference type="GO" id="GO:0005886">
    <property type="term" value="C:plasma membrane"/>
    <property type="evidence" value="ECO:0007669"/>
    <property type="project" value="TreeGrafter"/>
</dbReference>
<reference evidence="10 11" key="1">
    <citation type="journal article" date="2016" name="Environ. Microbiol.">
        <title>Genomic resolution of a cold subsurface aquifer community provides metabolic insights for novel microbes adapted to high CO concentrations.</title>
        <authorList>
            <person name="Probst A.J."/>
            <person name="Castelle C.J."/>
            <person name="Singh A."/>
            <person name="Brown C.T."/>
            <person name="Anantharaman K."/>
            <person name="Sharon I."/>
            <person name="Hug L.A."/>
            <person name="Burstein D."/>
            <person name="Emerson J.B."/>
            <person name="Thomas B.C."/>
            <person name="Banfield J.F."/>
        </authorList>
    </citation>
    <scope>NUCLEOTIDE SEQUENCE [LARGE SCALE GENOMIC DNA]</scope>
    <source>
        <strain evidence="10">CG2_30_40_21</strain>
    </source>
</reference>
<dbReference type="Proteomes" id="UP000183085">
    <property type="component" value="Unassembled WGS sequence"/>
</dbReference>
<evidence type="ECO:0000256" key="4">
    <source>
        <dbReference type="ARBA" id="ARBA00022679"/>
    </source>
</evidence>
<organism evidence="10 11">
    <name type="scientific">Candidatus Desantisbacteria bacterium CG2_30_40_21</name>
    <dbReference type="NCBI Taxonomy" id="1817895"/>
    <lineage>
        <taxon>Bacteria</taxon>
        <taxon>Candidatus Desantisiibacteriota</taxon>
    </lineage>
</organism>
<feature type="domain" description="Histidine kinase" evidence="9">
    <location>
        <begin position="326"/>
        <end position="567"/>
    </location>
</feature>
<keyword evidence="6" id="KW-0902">Two-component regulatory system</keyword>
<dbReference type="GO" id="GO:0004721">
    <property type="term" value="F:phosphoprotein phosphatase activity"/>
    <property type="evidence" value="ECO:0007669"/>
    <property type="project" value="TreeGrafter"/>
</dbReference>
<comment type="catalytic activity">
    <reaction evidence="1">
        <text>ATP + protein L-histidine = ADP + protein N-phospho-L-histidine.</text>
        <dbReference type="EC" id="2.7.13.3"/>
    </reaction>
</comment>
<feature type="transmembrane region" description="Helical" evidence="8">
    <location>
        <begin position="154"/>
        <end position="178"/>
    </location>
</feature>
<evidence type="ECO:0000256" key="7">
    <source>
        <dbReference type="ARBA" id="ARBA00023136"/>
    </source>
</evidence>
<feature type="transmembrane region" description="Helical" evidence="8">
    <location>
        <begin position="74"/>
        <end position="102"/>
    </location>
</feature>
<dbReference type="SUPFAM" id="SSF55785">
    <property type="entry name" value="PYP-like sensor domain (PAS domain)"/>
    <property type="match status" value="1"/>
</dbReference>
<dbReference type="InterPro" id="IPR003594">
    <property type="entry name" value="HATPase_dom"/>
</dbReference>
<dbReference type="PRINTS" id="PR00344">
    <property type="entry name" value="BCTRLSENSOR"/>
</dbReference>
<comment type="caution">
    <text evidence="10">The sequence shown here is derived from an EMBL/GenBank/DDBJ whole genome shotgun (WGS) entry which is preliminary data.</text>
</comment>
<dbReference type="EMBL" id="MNYI01000198">
    <property type="protein sequence ID" value="OIP37759.1"/>
    <property type="molecule type" value="Genomic_DNA"/>
</dbReference>
<dbReference type="FunFam" id="3.30.565.10:FF:000006">
    <property type="entry name" value="Sensor histidine kinase WalK"/>
    <property type="match status" value="1"/>
</dbReference>
<keyword evidence="7 8" id="KW-0472">Membrane</keyword>
<gene>
    <name evidence="10" type="ORF">AUJ95_07755</name>
</gene>
<dbReference type="InterPro" id="IPR036890">
    <property type="entry name" value="HATPase_C_sf"/>
</dbReference>
<proteinExistence type="predicted"/>
<keyword evidence="5" id="KW-0418">Kinase</keyword>
<dbReference type="PROSITE" id="PS50109">
    <property type="entry name" value="HIS_KIN"/>
    <property type="match status" value="1"/>
</dbReference>
<dbReference type="PANTHER" id="PTHR45453:SF1">
    <property type="entry name" value="PHOSPHATE REGULON SENSOR PROTEIN PHOR"/>
    <property type="match status" value="1"/>
</dbReference>
<evidence type="ECO:0000256" key="6">
    <source>
        <dbReference type="ARBA" id="ARBA00023012"/>
    </source>
</evidence>